<reference evidence="1 2" key="1">
    <citation type="journal article" date="2013" name="Nature">
        <title>Insights into bilaterian evolution from three spiralian genomes.</title>
        <authorList>
            <person name="Simakov O."/>
            <person name="Marletaz F."/>
            <person name="Cho S.J."/>
            <person name="Edsinger-Gonzales E."/>
            <person name="Havlak P."/>
            <person name="Hellsten U."/>
            <person name="Kuo D.H."/>
            <person name="Larsson T."/>
            <person name="Lv J."/>
            <person name="Arendt D."/>
            <person name="Savage R."/>
            <person name="Osoegawa K."/>
            <person name="de Jong P."/>
            <person name="Grimwood J."/>
            <person name="Chapman J.A."/>
            <person name="Shapiro H."/>
            <person name="Aerts A."/>
            <person name="Otillar R.P."/>
            <person name="Terry A.Y."/>
            <person name="Boore J.L."/>
            <person name="Grigoriev I.V."/>
            <person name="Lindberg D.R."/>
            <person name="Seaver E.C."/>
            <person name="Weisblat D.A."/>
            <person name="Putnam N.H."/>
            <person name="Rokhsar D.S."/>
        </authorList>
    </citation>
    <scope>NUCLEOTIDE SEQUENCE [LARGE SCALE GENOMIC DNA]</scope>
</reference>
<proteinExistence type="predicted"/>
<dbReference type="Proteomes" id="UP000030746">
    <property type="component" value="Unassembled WGS sequence"/>
</dbReference>
<dbReference type="GeneID" id="20242849"/>
<accession>V4AQE7</accession>
<name>V4AQE7_LOTGI</name>
<dbReference type="KEGG" id="lgi:LOTGIDRAFT_174672"/>
<protein>
    <recommendedName>
        <fullName evidence="3">Immunoglobulin V-set domain-containing protein</fullName>
    </recommendedName>
</protein>
<organism evidence="1 2">
    <name type="scientific">Lottia gigantea</name>
    <name type="common">Giant owl limpet</name>
    <dbReference type="NCBI Taxonomy" id="225164"/>
    <lineage>
        <taxon>Eukaryota</taxon>
        <taxon>Metazoa</taxon>
        <taxon>Spiralia</taxon>
        <taxon>Lophotrochozoa</taxon>
        <taxon>Mollusca</taxon>
        <taxon>Gastropoda</taxon>
        <taxon>Patellogastropoda</taxon>
        <taxon>Lottioidea</taxon>
        <taxon>Lottiidae</taxon>
        <taxon>Lottia</taxon>
    </lineage>
</organism>
<dbReference type="Gene3D" id="2.60.40.10">
    <property type="entry name" value="Immunoglobulins"/>
    <property type="match status" value="1"/>
</dbReference>
<dbReference type="InterPro" id="IPR013783">
    <property type="entry name" value="Ig-like_fold"/>
</dbReference>
<evidence type="ECO:0008006" key="3">
    <source>
        <dbReference type="Google" id="ProtNLM"/>
    </source>
</evidence>
<dbReference type="RefSeq" id="XP_009052264.1">
    <property type="nucleotide sequence ID" value="XM_009054016.1"/>
</dbReference>
<sequence>MTARVNCVETLCALLLKNYAVCHLAAEVCKFGEIHTDYLFECMKCESVYKYNTVIYNGSNFDFILPGIGNAKYDSVIWYYKKPHASQLDVIGYWLNGETEINKPFHDKVEVRNQGQHNMTLHVEELESYDTGIYEQAVVLANSTERKIKKHLAVPYKVWRFCSDIDSVKLQDIPPLENKTVIEQFLKVYSDNFSYSSKPCDDTKITSGLWVLAEFLNGNVSCLSSKSKVTCTDGTADHLINRNRENTYSIVLMTLVLVSEFLVKICL</sequence>
<dbReference type="CTD" id="20242849"/>
<dbReference type="HOGENOM" id="CLU_1043112_0_0_1"/>
<gene>
    <name evidence="1" type="ORF">LOTGIDRAFT_174672</name>
</gene>
<keyword evidence="2" id="KW-1185">Reference proteome</keyword>
<evidence type="ECO:0000313" key="1">
    <source>
        <dbReference type="EMBL" id="ESO97040.1"/>
    </source>
</evidence>
<evidence type="ECO:0000313" key="2">
    <source>
        <dbReference type="Proteomes" id="UP000030746"/>
    </source>
</evidence>
<dbReference type="EMBL" id="KB201360">
    <property type="protein sequence ID" value="ESO97040.1"/>
    <property type="molecule type" value="Genomic_DNA"/>
</dbReference>
<dbReference type="AlphaFoldDB" id="V4AQE7"/>